<accession>A0A1I1IRL5</accession>
<sequence length="199" mass="21658">MNLGLRTLSLSVALCLFGLILAPSALANGNSQNAPKYERYFGIGLHSVTYDEDDGLWGSAVKGETEGSWGAYMGRKRNRILSTEFAYHHLGTYEPSSSLEISAGNFSYSLRLDLPLPVVQPYVLAGLGVGFARWENSWGNSDSGTGLSTRLGLGARIPMGDSFSIAGYVEQFNYDIETSNGNDYEQEFSIAGVAIEFHY</sequence>
<feature type="chain" id="PRO_5011795712" evidence="2">
    <location>
        <begin position="28"/>
        <end position="199"/>
    </location>
</feature>
<keyword evidence="5" id="KW-1185">Reference proteome</keyword>
<dbReference type="RefSeq" id="WP_091964136.1">
    <property type="nucleotide sequence ID" value="NZ_FOLH01000005.1"/>
</dbReference>
<keyword evidence="1 2" id="KW-0732">Signal</keyword>
<dbReference type="OrthoDB" id="7620169at2"/>
<evidence type="ECO:0000256" key="1">
    <source>
        <dbReference type="ARBA" id="ARBA00022729"/>
    </source>
</evidence>
<feature type="signal peptide" evidence="2">
    <location>
        <begin position="1"/>
        <end position="27"/>
    </location>
</feature>
<evidence type="ECO:0000259" key="3">
    <source>
        <dbReference type="Pfam" id="PF13505"/>
    </source>
</evidence>
<reference evidence="4 5" key="1">
    <citation type="submission" date="2016-10" db="EMBL/GenBank/DDBJ databases">
        <authorList>
            <person name="de Groot N.N."/>
        </authorList>
    </citation>
    <scope>NUCLEOTIDE SEQUENCE [LARGE SCALE GENOMIC DNA]</scope>
    <source>
        <strain evidence="4 5">DSM 18438</strain>
    </source>
</reference>
<feature type="domain" description="Outer membrane protein beta-barrel" evidence="3">
    <location>
        <begin position="15"/>
        <end position="197"/>
    </location>
</feature>
<gene>
    <name evidence="4" type="ORF">SAMN05660443_2457</name>
</gene>
<dbReference type="Gene3D" id="2.40.160.20">
    <property type="match status" value="1"/>
</dbReference>
<dbReference type="InterPro" id="IPR027385">
    <property type="entry name" value="Beta-barrel_OMP"/>
</dbReference>
<evidence type="ECO:0000256" key="2">
    <source>
        <dbReference type="SAM" id="SignalP"/>
    </source>
</evidence>
<evidence type="ECO:0000313" key="5">
    <source>
        <dbReference type="Proteomes" id="UP000199058"/>
    </source>
</evidence>
<organism evidence="4 5">
    <name type="scientific">Marinospirillum celere</name>
    <dbReference type="NCBI Taxonomy" id="1122252"/>
    <lineage>
        <taxon>Bacteria</taxon>
        <taxon>Pseudomonadati</taxon>
        <taxon>Pseudomonadota</taxon>
        <taxon>Gammaproteobacteria</taxon>
        <taxon>Oceanospirillales</taxon>
        <taxon>Oceanospirillaceae</taxon>
        <taxon>Marinospirillum</taxon>
    </lineage>
</organism>
<dbReference type="AlphaFoldDB" id="A0A1I1IRL5"/>
<dbReference type="InterPro" id="IPR011250">
    <property type="entry name" value="OMP/PagP_B-barrel"/>
</dbReference>
<dbReference type="SUPFAM" id="SSF56925">
    <property type="entry name" value="OMPA-like"/>
    <property type="match status" value="1"/>
</dbReference>
<protein>
    <submittedName>
        <fullName evidence="4">Outer membrane protein beta-barrel domain-containing protein</fullName>
    </submittedName>
</protein>
<name>A0A1I1IRL5_9GAMM</name>
<dbReference type="STRING" id="1122252.SAMN05660443_2457"/>
<evidence type="ECO:0000313" key="4">
    <source>
        <dbReference type="EMBL" id="SFC38581.1"/>
    </source>
</evidence>
<dbReference type="Pfam" id="PF13505">
    <property type="entry name" value="OMP_b-brl"/>
    <property type="match status" value="1"/>
</dbReference>
<dbReference type="EMBL" id="FOLH01000005">
    <property type="protein sequence ID" value="SFC38581.1"/>
    <property type="molecule type" value="Genomic_DNA"/>
</dbReference>
<dbReference type="Proteomes" id="UP000199058">
    <property type="component" value="Unassembled WGS sequence"/>
</dbReference>
<proteinExistence type="predicted"/>